<dbReference type="AlphaFoldDB" id="A0A8C7ALS6"/>
<dbReference type="InterPro" id="IPR052642">
    <property type="entry name" value="CC-FHA_domain"/>
</dbReference>
<dbReference type="Ensembl" id="ENSNVIT00000006335.1">
    <property type="protein sequence ID" value="ENSNVIP00000005389.1"/>
    <property type="gene ID" value="ENSNVIG00000004315.1"/>
</dbReference>
<feature type="compositionally biased region" description="Polar residues" evidence="1">
    <location>
        <begin position="152"/>
        <end position="168"/>
    </location>
</feature>
<accession>A0A8C7ALS6</accession>
<proteinExistence type="predicted"/>
<organism evidence="2 3">
    <name type="scientific">Neovison vison</name>
    <name type="common">American mink</name>
    <name type="synonym">Mustela vison</name>
    <dbReference type="NCBI Taxonomy" id="452646"/>
    <lineage>
        <taxon>Eukaryota</taxon>
        <taxon>Metazoa</taxon>
        <taxon>Chordata</taxon>
        <taxon>Craniata</taxon>
        <taxon>Vertebrata</taxon>
        <taxon>Euteleostomi</taxon>
        <taxon>Mammalia</taxon>
        <taxon>Eutheria</taxon>
        <taxon>Laurasiatheria</taxon>
        <taxon>Carnivora</taxon>
        <taxon>Caniformia</taxon>
        <taxon>Musteloidea</taxon>
        <taxon>Mustelidae</taxon>
        <taxon>Mustelinae</taxon>
        <taxon>Neogale</taxon>
    </lineage>
</organism>
<feature type="region of interest" description="Disordered" evidence="1">
    <location>
        <begin position="1"/>
        <end position="52"/>
    </location>
</feature>
<evidence type="ECO:0000256" key="1">
    <source>
        <dbReference type="SAM" id="MobiDB-lite"/>
    </source>
</evidence>
<feature type="region of interest" description="Disordered" evidence="1">
    <location>
        <begin position="190"/>
        <end position="213"/>
    </location>
</feature>
<sequence>MSSCCLVASPSAREGRKRRTGLSVQGTPRSSRPAPRMLPVGRASPPEKQSTVPNLMEKGLMLLQCMASRDNLVPEWKLRRRQQSLSKSAQAISRFYRKKVPEDTSFTAKLDELRKAFLERPGCPQFSTKATSMSHYGESPTSAQVAEELCTGSDSWKVTQDPSCSQRASDTKVDGEGRACCAGMSMAPGPLRGTQALRPRPAPARAAAPPGAP</sequence>
<evidence type="ECO:0000313" key="3">
    <source>
        <dbReference type="Proteomes" id="UP000694425"/>
    </source>
</evidence>
<feature type="compositionally biased region" description="Low complexity" evidence="1">
    <location>
        <begin position="203"/>
        <end position="213"/>
    </location>
</feature>
<feature type="region of interest" description="Disordered" evidence="1">
    <location>
        <begin position="152"/>
        <end position="172"/>
    </location>
</feature>
<keyword evidence="3" id="KW-1185">Reference proteome</keyword>
<dbReference type="GeneTree" id="ENSGT00990000205429"/>
<reference evidence="2" key="1">
    <citation type="submission" date="2025-08" db="UniProtKB">
        <authorList>
            <consortium name="Ensembl"/>
        </authorList>
    </citation>
    <scope>IDENTIFICATION</scope>
</reference>
<name>A0A8C7ALS6_NEOVI</name>
<dbReference type="Proteomes" id="UP000694425">
    <property type="component" value="Unplaced"/>
</dbReference>
<dbReference type="PANTHER" id="PTHR18853">
    <property type="entry name" value="FORKHEAD-ASSOCIATED DOMAIN-CONTAINING PROTEIN 1-RELATED"/>
    <property type="match status" value="1"/>
</dbReference>
<protein>
    <submittedName>
        <fullName evidence="2">Uncharacterized protein</fullName>
    </submittedName>
</protein>
<evidence type="ECO:0000313" key="2">
    <source>
        <dbReference type="Ensembl" id="ENSNVIP00000005389.1"/>
    </source>
</evidence>
<reference evidence="2" key="2">
    <citation type="submission" date="2025-09" db="UniProtKB">
        <authorList>
            <consortium name="Ensembl"/>
        </authorList>
    </citation>
    <scope>IDENTIFICATION</scope>
</reference>
<dbReference type="PANTHER" id="PTHR18853:SF9">
    <property type="entry name" value="COILED-COIL DOMAIN-CONTAINING PROTEIN 27"/>
    <property type="match status" value="1"/>
</dbReference>